<keyword evidence="2" id="KW-1185">Reference proteome</keyword>
<dbReference type="OrthoDB" id="6766867at2759"/>
<name>A0A4Y2QDD4_ARAVE</name>
<protein>
    <submittedName>
        <fullName evidence="1">Uncharacterized protein</fullName>
    </submittedName>
</protein>
<gene>
    <name evidence="1" type="ORF">AVEN_178702_1</name>
</gene>
<organism evidence="1 2">
    <name type="scientific">Araneus ventricosus</name>
    <name type="common">Orbweaver spider</name>
    <name type="synonym">Epeira ventricosa</name>
    <dbReference type="NCBI Taxonomy" id="182803"/>
    <lineage>
        <taxon>Eukaryota</taxon>
        <taxon>Metazoa</taxon>
        <taxon>Ecdysozoa</taxon>
        <taxon>Arthropoda</taxon>
        <taxon>Chelicerata</taxon>
        <taxon>Arachnida</taxon>
        <taxon>Araneae</taxon>
        <taxon>Araneomorphae</taxon>
        <taxon>Entelegynae</taxon>
        <taxon>Araneoidea</taxon>
        <taxon>Araneidae</taxon>
        <taxon>Araneus</taxon>
    </lineage>
</organism>
<evidence type="ECO:0000313" key="1">
    <source>
        <dbReference type="EMBL" id="GBN60657.1"/>
    </source>
</evidence>
<reference evidence="1 2" key="1">
    <citation type="journal article" date="2019" name="Sci. Rep.">
        <title>Orb-weaving spider Araneus ventricosus genome elucidates the spidroin gene catalogue.</title>
        <authorList>
            <person name="Kono N."/>
            <person name="Nakamura H."/>
            <person name="Ohtoshi R."/>
            <person name="Moran D.A.P."/>
            <person name="Shinohara A."/>
            <person name="Yoshida Y."/>
            <person name="Fujiwara M."/>
            <person name="Mori M."/>
            <person name="Tomita M."/>
            <person name="Arakawa K."/>
        </authorList>
    </citation>
    <scope>NUCLEOTIDE SEQUENCE [LARGE SCALE GENOMIC DNA]</scope>
</reference>
<comment type="caution">
    <text evidence="1">The sequence shown here is derived from an EMBL/GenBank/DDBJ whole genome shotgun (WGS) entry which is preliminary data.</text>
</comment>
<sequence length="192" mass="21766">MIREPRRQYIGHVTPASGTGSDIAKCILKYQYLEDIDVDINELEAIGCDGTATDKGWKNGVIRNIELKTQRLLQWFICLLHFNELPFKHLFEYLDGETTGPALFSGKIGKQLANCEKLPIINFKPIESDEININRTDLSKDQQYLLDIVRAIQIGQCSLDLAFARSNSKCSAFILNIIYLSSCIKNEVLGFY</sequence>
<evidence type="ECO:0000313" key="2">
    <source>
        <dbReference type="Proteomes" id="UP000499080"/>
    </source>
</evidence>
<dbReference type="Proteomes" id="UP000499080">
    <property type="component" value="Unassembled WGS sequence"/>
</dbReference>
<dbReference type="EMBL" id="BGPR01013442">
    <property type="protein sequence ID" value="GBN60657.1"/>
    <property type="molecule type" value="Genomic_DNA"/>
</dbReference>
<accession>A0A4Y2QDD4</accession>
<proteinExistence type="predicted"/>
<dbReference type="AlphaFoldDB" id="A0A4Y2QDD4"/>